<dbReference type="Proteomes" id="UP000270046">
    <property type="component" value="Chromosome"/>
</dbReference>
<protein>
    <submittedName>
        <fullName evidence="1">Uncharacterized protein</fullName>
    </submittedName>
</protein>
<keyword evidence="2" id="KW-1185">Reference proteome</keyword>
<name>A0A494VLH0_9SPHI</name>
<dbReference type="RefSeq" id="WP_119408646.1">
    <property type="nucleotide sequence ID" value="NZ_CP032869.1"/>
</dbReference>
<dbReference type="KEGG" id="muh:HYN43_006350"/>
<reference evidence="1 2" key="1">
    <citation type="submission" date="2018-10" db="EMBL/GenBank/DDBJ databases">
        <title>Genome sequencing of Mucilaginibacter sp. HYN0043.</title>
        <authorList>
            <person name="Kim M."/>
            <person name="Yi H."/>
        </authorList>
    </citation>
    <scope>NUCLEOTIDE SEQUENCE [LARGE SCALE GENOMIC DNA]</scope>
    <source>
        <strain evidence="1 2">HYN0043</strain>
    </source>
</reference>
<sequence>MEQIGIKQTTPLHQEWLRRLDFYHFELFILQEQLEEIADYNRETDILKKVGYFKNRLSIRKNYIERLRDRIRENDNALTDKITGDDSIENTLETFEALNTECIMEQQLVNNLKRELNRFVAEFA</sequence>
<accession>A0A494VLH0</accession>
<proteinExistence type="predicted"/>
<evidence type="ECO:0000313" key="1">
    <source>
        <dbReference type="EMBL" id="AYL94939.1"/>
    </source>
</evidence>
<organism evidence="1 2">
    <name type="scientific">Mucilaginibacter celer</name>
    <dbReference type="NCBI Taxonomy" id="2305508"/>
    <lineage>
        <taxon>Bacteria</taxon>
        <taxon>Pseudomonadati</taxon>
        <taxon>Bacteroidota</taxon>
        <taxon>Sphingobacteriia</taxon>
        <taxon>Sphingobacteriales</taxon>
        <taxon>Sphingobacteriaceae</taxon>
        <taxon>Mucilaginibacter</taxon>
    </lineage>
</organism>
<dbReference type="EMBL" id="CP032869">
    <property type="protein sequence ID" value="AYL94939.1"/>
    <property type="molecule type" value="Genomic_DNA"/>
</dbReference>
<gene>
    <name evidence="1" type="ORF">HYN43_006350</name>
</gene>
<evidence type="ECO:0000313" key="2">
    <source>
        <dbReference type="Proteomes" id="UP000270046"/>
    </source>
</evidence>
<dbReference type="OrthoDB" id="797012at2"/>
<dbReference type="AlphaFoldDB" id="A0A494VLH0"/>